<evidence type="ECO:0000256" key="7">
    <source>
        <dbReference type="ARBA" id="ARBA00023136"/>
    </source>
</evidence>
<comment type="pathway">
    <text evidence="2">Secondary metabolite biosynthesis.</text>
</comment>
<evidence type="ECO:0000256" key="6">
    <source>
        <dbReference type="ARBA" id="ARBA00022989"/>
    </source>
</evidence>
<dbReference type="InParanoid" id="A0A409Y0Y9"/>
<dbReference type="EMBL" id="NHYE01001336">
    <property type="protein sequence ID" value="PPQ96672.1"/>
    <property type="molecule type" value="Genomic_DNA"/>
</dbReference>
<dbReference type="STRING" id="231916.A0A409Y0Y9"/>
<feature type="transmembrane region" description="Helical" evidence="9">
    <location>
        <begin position="407"/>
        <end position="426"/>
    </location>
</feature>
<comment type="subcellular location">
    <subcellularLocation>
        <location evidence="1">Membrane</location>
        <topology evidence="1">Multi-pass membrane protein</topology>
    </subcellularLocation>
</comment>
<dbReference type="InterPro" id="IPR044851">
    <property type="entry name" value="Wax_synthase"/>
</dbReference>
<dbReference type="PANTHER" id="PTHR31595:SF57">
    <property type="entry name" value="OS04G0481900 PROTEIN"/>
    <property type="match status" value="1"/>
</dbReference>
<feature type="transmembrane region" description="Helical" evidence="9">
    <location>
        <begin position="243"/>
        <end position="271"/>
    </location>
</feature>
<keyword evidence="4" id="KW-0808">Transferase</keyword>
<organism evidence="11 12">
    <name type="scientific">Gymnopilus dilepis</name>
    <dbReference type="NCBI Taxonomy" id="231916"/>
    <lineage>
        <taxon>Eukaryota</taxon>
        <taxon>Fungi</taxon>
        <taxon>Dikarya</taxon>
        <taxon>Basidiomycota</taxon>
        <taxon>Agaricomycotina</taxon>
        <taxon>Agaricomycetes</taxon>
        <taxon>Agaricomycetidae</taxon>
        <taxon>Agaricales</taxon>
        <taxon>Agaricineae</taxon>
        <taxon>Hymenogastraceae</taxon>
        <taxon>Gymnopilus</taxon>
    </lineage>
</organism>
<proteinExistence type="inferred from homology"/>
<comment type="similarity">
    <text evidence="3">Belongs to the wax synthase family.</text>
</comment>
<evidence type="ECO:0000256" key="4">
    <source>
        <dbReference type="ARBA" id="ARBA00022679"/>
    </source>
</evidence>
<feature type="domain" description="Wax synthase" evidence="10">
    <location>
        <begin position="278"/>
        <end position="355"/>
    </location>
</feature>
<evidence type="ECO:0000256" key="3">
    <source>
        <dbReference type="ARBA" id="ARBA00007282"/>
    </source>
</evidence>
<dbReference type="PANTHER" id="PTHR31595">
    <property type="entry name" value="LONG-CHAIN-ALCOHOL O-FATTY-ACYLTRANSFERASE 3-RELATED"/>
    <property type="match status" value="1"/>
</dbReference>
<feature type="region of interest" description="Disordered" evidence="8">
    <location>
        <begin position="119"/>
        <end position="139"/>
    </location>
</feature>
<evidence type="ECO:0000313" key="11">
    <source>
        <dbReference type="EMBL" id="PPQ96672.1"/>
    </source>
</evidence>
<evidence type="ECO:0000256" key="8">
    <source>
        <dbReference type="SAM" id="MobiDB-lite"/>
    </source>
</evidence>
<keyword evidence="5 9" id="KW-0812">Transmembrane</keyword>
<name>A0A409Y0Y9_9AGAR</name>
<evidence type="ECO:0000313" key="12">
    <source>
        <dbReference type="Proteomes" id="UP000284706"/>
    </source>
</evidence>
<dbReference type="Pfam" id="PF13813">
    <property type="entry name" value="MBOAT_2"/>
    <property type="match status" value="1"/>
</dbReference>
<evidence type="ECO:0000256" key="5">
    <source>
        <dbReference type="ARBA" id="ARBA00022692"/>
    </source>
</evidence>
<feature type="transmembrane region" description="Helical" evidence="9">
    <location>
        <begin position="62"/>
        <end position="82"/>
    </location>
</feature>
<protein>
    <recommendedName>
        <fullName evidence="10">Wax synthase domain-containing protein</fullName>
    </recommendedName>
</protein>
<dbReference type="InterPro" id="IPR032805">
    <property type="entry name" value="Wax_synthase_dom"/>
</dbReference>
<feature type="transmembrane region" description="Helical" evidence="9">
    <location>
        <begin position="317"/>
        <end position="335"/>
    </location>
</feature>
<reference evidence="11 12" key="1">
    <citation type="journal article" date="2018" name="Evol. Lett.">
        <title>Horizontal gene cluster transfer increased hallucinogenic mushroom diversity.</title>
        <authorList>
            <person name="Reynolds H.T."/>
            <person name="Vijayakumar V."/>
            <person name="Gluck-Thaler E."/>
            <person name="Korotkin H.B."/>
            <person name="Matheny P.B."/>
            <person name="Slot J.C."/>
        </authorList>
    </citation>
    <scope>NUCLEOTIDE SEQUENCE [LARGE SCALE GENOMIC DNA]</scope>
    <source>
        <strain evidence="11 12">SRW20</strain>
    </source>
</reference>
<dbReference type="Proteomes" id="UP000284706">
    <property type="component" value="Unassembled WGS sequence"/>
</dbReference>
<feature type="transmembrane region" description="Helical" evidence="9">
    <location>
        <begin position="383"/>
        <end position="401"/>
    </location>
</feature>
<keyword evidence="12" id="KW-1185">Reference proteome</keyword>
<dbReference type="OrthoDB" id="1077582at2759"/>
<dbReference type="GO" id="GO:0016020">
    <property type="term" value="C:membrane"/>
    <property type="evidence" value="ECO:0007669"/>
    <property type="project" value="UniProtKB-SubCell"/>
</dbReference>
<evidence type="ECO:0000256" key="2">
    <source>
        <dbReference type="ARBA" id="ARBA00005179"/>
    </source>
</evidence>
<evidence type="ECO:0000259" key="10">
    <source>
        <dbReference type="Pfam" id="PF13813"/>
    </source>
</evidence>
<accession>A0A409Y0Y9</accession>
<sequence>MTDLWAEFKYSAYQAFRTIVPDEHHRIPITWSNCIYPVLCYAPFIFMAYLTRRPDTYPIRLLLLPTTITAILVAAYRFTWTIPELNVYNWGQCLFAAVAISKSLEFALRREGMLKIGESRPGVKKGKDKDTPNGNANGHVELAEQPKRHPFIAPWFYDAMEVAHTLRGIRWKFGQGVHIPKETRPIEPSAFLRATFFSFIKNFLLLDLLESILKLFPGVGHPLGGTMFYSELSPVTRYAISTLIHMITGTAILSGFGMVYDLITLFAVGVLDSSPLSWPPVMDNPWRSESMHEFWAKNWHQLLRQTFLVFGGYPGKWIAGNIGMLFGTFLASGLFHECAMYSMGRGYDHSATLFFGLQGPVLLLERLWKRVTGKRVGGWPGRLWVYFMLFVCAQPMVNAWHRRGLGGGMVIPPFLSPTRLILLPLVKKLLKSRQ</sequence>
<gene>
    <name evidence="11" type="ORF">CVT26_010301</name>
</gene>
<feature type="transmembrane region" description="Helical" evidence="9">
    <location>
        <begin position="29"/>
        <end position="50"/>
    </location>
</feature>
<keyword evidence="6 9" id="KW-1133">Transmembrane helix</keyword>
<dbReference type="GO" id="GO:0008374">
    <property type="term" value="F:O-acyltransferase activity"/>
    <property type="evidence" value="ECO:0007669"/>
    <property type="project" value="InterPro"/>
</dbReference>
<evidence type="ECO:0000256" key="1">
    <source>
        <dbReference type="ARBA" id="ARBA00004141"/>
    </source>
</evidence>
<evidence type="ECO:0000256" key="9">
    <source>
        <dbReference type="SAM" id="Phobius"/>
    </source>
</evidence>
<dbReference type="GO" id="GO:0006629">
    <property type="term" value="P:lipid metabolic process"/>
    <property type="evidence" value="ECO:0007669"/>
    <property type="project" value="InterPro"/>
</dbReference>
<keyword evidence="7 9" id="KW-0472">Membrane</keyword>
<comment type="caution">
    <text evidence="11">The sequence shown here is derived from an EMBL/GenBank/DDBJ whole genome shotgun (WGS) entry which is preliminary data.</text>
</comment>
<dbReference type="AlphaFoldDB" id="A0A409Y0Y9"/>